<name>A0A835QUD9_VANPL</name>
<accession>A0A835QUD9</accession>
<feature type="compositionally biased region" description="Basic and acidic residues" evidence="1">
    <location>
        <begin position="1"/>
        <end position="50"/>
    </location>
</feature>
<dbReference type="EMBL" id="JADCNM010000007">
    <property type="protein sequence ID" value="KAG0474723.1"/>
    <property type="molecule type" value="Genomic_DNA"/>
</dbReference>
<sequence length="61" mass="7284">MMDVRDMRHNLRRALREKDRGSERREGRETLMDGHSRAGESRMVESEGQWKRWQAQGVEAK</sequence>
<dbReference type="Proteomes" id="UP000639772">
    <property type="component" value="Chromosome 7"/>
</dbReference>
<proteinExistence type="predicted"/>
<comment type="caution">
    <text evidence="2">The sequence shown here is derived from an EMBL/GenBank/DDBJ whole genome shotgun (WGS) entry which is preliminary data.</text>
</comment>
<feature type="region of interest" description="Disordered" evidence="1">
    <location>
        <begin position="1"/>
        <end position="61"/>
    </location>
</feature>
<reference evidence="2 3" key="1">
    <citation type="journal article" date="2020" name="Nat. Food">
        <title>A phased Vanilla planifolia genome enables genetic improvement of flavour and production.</title>
        <authorList>
            <person name="Hasing T."/>
            <person name="Tang H."/>
            <person name="Brym M."/>
            <person name="Khazi F."/>
            <person name="Huang T."/>
            <person name="Chambers A.H."/>
        </authorList>
    </citation>
    <scope>NUCLEOTIDE SEQUENCE [LARGE SCALE GENOMIC DNA]</scope>
    <source>
        <tissue evidence="2">Leaf</tissue>
    </source>
</reference>
<organism evidence="2 3">
    <name type="scientific">Vanilla planifolia</name>
    <name type="common">Vanilla</name>
    <dbReference type="NCBI Taxonomy" id="51239"/>
    <lineage>
        <taxon>Eukaryota</taxon>
        <taxon>Viridiplantae</taxon>
        <taxon>Streptophyta</taxon>
        <taxon>Embryophyta</taxon>
        <taxon>Tracheophyta</taxon>
        <taxon>Spermatophyta</taxon>
        <taxon>Magnoliopsida</taxon>
        <taxon>Liliopsida</taxon>
        <taxon>Asparagales</taxon>
        <taxon>Orchidaceae</taxon>
        <taxon>Vanilloideae</taxon>
        <taxon>Vanilleae</taxon>
        <taxon>Vanilla</taxon>
    </lineage>
</organism>
<gene>
    <name evidence="2" type="ORF">HPP92_014409</name>
</gene>
<evidence type="ECO:0000256" key="1">
    <source>
        <dbReference type="SAM" id="MobiDB-lite"/>
    </source>
</evidence>
<dbReference type="AlphaFoldDB" id="A0A835QUD9"/>
<evidence type="ECO:0000313" key="3">
    <source>
        <dbReference type="Proteomes" id="UP000639772"/>
    </source>
</evidence>
<protein>
    <submittedName>
        <fullName evidence="2">Uncharacterized protein</fullName>
    </submittedName>
</protein>
<evidence type="ECO:0000313" key="2">
    <source>
        <dbReference type="EMBL" id="KAG0474723.1"/>
    </source>
</evidence>